<feature type="signal peptide" evidence="1">
    <location>
        <begin position="1"/>
        <end position="22"/>
    </location>
</feature>
<dbReference type="Proteomes" id="UP001152592">
    <property type="component" value="Unassembled WGS sequence"/>
</dbReference>
<organism evidence="2 3">
    <name type="scientific">Penicillium salamii</name>
    <dbReference type="NCBI Taxonomy" id="1612424"/>
    <lineage>
        <taxon>Eukaryota</taxon>
        <taxon>Fungi</taxon>
        <taxon>Dikarya</taxon>
        <taxon>Ascomycota</taxon>
        <taxon>Pezizomycotina</taxon>
        <taxon>Eurotiomycetes</taxon>
        <taxon>Eurotiomycetidae</taxon>
        <taxon>Eurotiales</taxon>
        <taxon>Aspergillaceae</taxon>
        <taxon>Penicillium</taxon>
    </lineage>
</organism>
<evidence type="ECO:0000313" key="3">
    <source>
        <dbReference type="Proteomes" id="UP001152592"/>
    </source>
</evidence>
<keyword evidence="1" id="KW-0732">Signal</keyword>
<dbReference type="AlphaFoldDB" id="A0A9W4J467"/>
<proteinExistence type="predicted"/>
<comment type="caution">
    <text evidence="2">The sequence shown here is derived from an EMBL/GenBank/DDBJ whole genome shotgun (WGS) entry which is preliminary data.</text>
</comment>
<feature type="chain" id="PRO_5040841371" evidence="1">
    <location>
        <begin position="23"/>
        <end position="101"/>
    </location>
</feature>
<evidence type="ECO:0000313" key="2">
    <source>
        <dbReference type="EMBL" id="CAG8371137.1"/>
    </source>
</evidence>
<dbReference type="OrthoDB" id="5408302at2759"/>
<name>A0A9W4J467_9EURO</name>
<reference evidence="2" key="1">
    <citation type="submission" date="2021-07" db="EMBL/GenBank/DDBJ databases">
        <authorList>
            <person name="Branca A.L. A."/>
        </authorList>
    </citation>
    <scope>NUCLEOTIDE SEQUENCE</scope>
</reference>
<sequence length="101" mass="11269">MCHSRSWRRGLWNWCGMIPVSGRIGPVLRGILRLGRFVGHWIVKVRICCLSLSLRGWCSDLGLVGGCFLLGLRRRIGCGLRGMGRGWVGVWDSPACSAFRP</sequence>
<protein>
    <submittedName>
        <fullName evidence="2">Uncharacterized protein</fullName>
    </submittedName>
</protein>
<gene>
    <name evidence="2" type="ORF">PSALAMII_LOCUS4668</name>
</gene>
<dbReference type="EMBL" id="CAJVPD010000222">
    <property type="protein sequence ID" value="CAG8371137.1"/>
    <property type="molecule type" value="Genomic_DNA"/>
</dbReference>
<accession>A0A9W4J467</accession>
<evidence type="ECO:0000256" key="1">
    <source>
        <dbReference type="SAM" id="SignalP"/>
    </source>
</evidence>